<proteinExistence type="predicted"/>
<sequence>MASDEQVSAAVQAIIDDFRSWPLAPIMHYPDEVDLEYEDVFFPSEDGVGLEGWFIPCKGSKKVIIANHPHWFNRAGLPSHREPWKSLMPGGDFEVNFIPDYKILHDAGYNVLAYDLRNHGLSGSGNNGLFGFFEWRDVLGSLKYIRSRPDTSDMTIGLFSRCLGANASLSAMRRRPDAFEGVRCMVAPQPLTPSILFEKMLENMGAPASYMDEIDRRLFLKTSFHLNQMTPASDAKHAKVPTFLYQVHDDTSTKPKDVQTIYDNIPISDKKLHWVRDTTKRWDGYTYFQTDPAQFVEWIGQHMQ</sequence>
<reference evidence="1 2" key="1">
    <citation type="submission" date="2020-01" db="EMBL/GenBank/DDBJ databases">
        <title>Identification and distribution of gene clusters putatively required for synthesis of sphingolipid metabolism inhibitors in phylogenetically diverse species of the filamentous fungus Fusarium.</title>
        <authorList>
            <person name="Kim H.-S."/>
            <person name="Busman M."/>
            <person name="Brown D.W."/>
            <person name="Divon H."/>
            <person name="Uhlig S."/>
            <person name="Proctor R.H."/>
        </authorList>
    </citation>
    <scope>NUCLEOTIDE SEQUENCE [LARGE SCALE GENOMIC DNA]</scope>
    <source>
        <strain evidence="1 2">NRRL 20459</strain>
    </source>
</reference>
<keyword evidence="2" id="KW-1185">Reference proteome</keyword>
<accession>A0A8H4PE54</accession>
<protein>
    <submittedName>
        <fullName evidence="1">Gibberellin biosynthesis-related</fullName>
    </submittedName>
</protein>
<dbReference type="SUPFAM" id="SSF53474">
    <property type="entry name" value="alpha/beta-Hydrolases"/>
    <property type="match status" value="1"/>
</dbReference>
<dbReference type="AlphaFoldDB" id="A0A8H4PE54"/>
<gene>
    <name evidence="1" type="ORF">FALBO_3898</name>
</gene>
<evidence type="ECO:0000313" key="1">
    <source>
        <dbReference type="EMBL" id="KAF4469200.1"/>
    </source>
</evidence>
<dbReference type="InterPro" id="IPR029058">
    <property type="entry name" value="AB_hydrolase_fold"/>
</dbReference>
<dbReference type="OrthoDB" id="2498029at2759"/>
<dbReference type="Gene3D" id="3.40.50.1820">
    <property type="entry name" value="alpha/beta hydrolase"/>
    <property type="match status" value="1"/>
</dbReference>
<name>A0A8H4PE54_9HYPO</name>
<organism evidence="1 2">
    <name type="scientific">Fusarium albosuccineum</name>
    <dbReference type="NCBI Taxonomy" id="1237068"/>
    <lineage>
        <taxon>Eukaryota</taxon>
        <taxon>Fungi</taxon>
        <taxon>Dikarya</taxon>
        <taxon>Ascomycota</taxon>
        <taxon>Pezizomycotina</taxon>
        <taxon>Sordariomycetes</taxon>
        <taxon>Hypocreomycetidae</taxon>
        <taxon>Hypocreales</taxon>
        <taxon>Nectriaceae</taxon>
        <taxon>Fusarium</taxon>
        <taxon>Fusarium decemcellulare species complex</taxon>
    </lineage>
</organism>
<dbReference type="Proteomes" id="UP000554235">
    <property type="component" value="Unassembled WGS sequence"/>
</dbReference>
<evidence type="ECO:0000313" key="2">
    <source>
        <dbReference type="Proteomes" id="UP000554235"/>
    </source>
</evidence>
<comment type="caution">
    <text evidence="1">The sequence shown here is derived from an EMBL/GenBank/DDBJ whole genome shotgun (WGS) entry which is preliminary data.</text>
</comment>
<dbReference type="EMBL" id="JAADYS010000506">
    <property type="protein sequence ID" value="KAF4469200.1"/>
    <property type="molecule type" value="Genomic_DNA"/>
</dbReference>